<name>A0A9D5RC12_9FIRM</name>
<protein>
    <submittedName>
        <fullName evidence="3">Gfo/Idh/MocA family oxidoreductase</fullName>
    </submittedName>
</protein>
<dbReference type="Pfam" id="PF22725">
    <property type="entry name" value="GFO_IDH_MocA_C3"/>
    <property type="match status" value="1"/>
</dbReference>
<evidence type="ECO:0000259" key="1">
    <source>
        <dbReference type="Pfam" id="PF01408"/>
    </source>
</evidence>
<dbReference type="InterPro" id="IPR036291">
    <property type="entry name" value="NAD(P)-bd_dom_sf"/>
</dbReference>
<dbReference type="InterPro" id="IPR055170">
    <property type="entry name" value="GFO_IDH_MocA-like_dom"/>
</dbReference>
<accession>A0A9D5RC12</accession>
<dbReference type="SUPFAM" id="SSF55347">
    <property type="entry name" value="Glyceraldehyde-3-phosphate dehydrogenase-like, C-terminal domain"/>
    <property type="match status" value="1"/>
</dbReference>
<proteinExistence type="predicted"/>
<dbReference type="Pfam" id="PF01408">
    <property type="entry name" value="GFO_IDH_MocA"/>
    <property type="match status" value="1"/>
</dbReference>
<dbReference type="GO" id="GO:0000166">
    <property type="term" value="F:nucleotide binding"/>
    <property type="evidence" value="ECO:0007669"/>
    <property type="project" value="InterPro"/>
</dbReference>
<dbReference type="PANTHER" id="PTHR43377:SF1">
    <property type="entry name" value="BILIVERDIN REDUCTASE A"/>
    <property type="match status" value="1"/>
</dbReference>
<dbReference type="AlphaFoldDB" id="A0A9D5RC12"/>
<evidence type="ECO:0000313" key="3">
    <source>
        <dbReference type="EMBL" id="MBE5040558.1"/>
    </source>
</evidence>
<dbReference type="RefSeq" id="WP_226393111.1">
    <property type="nucleotide sequence ID" value="NZ_JADCKB010000018.1"/>
</dbReference>
<keyword evidence="4" id="KW-1185">Reference proteome</keyword>
<gene>
    <name evidence="3" type="ORF">INF28_08805</name>
</gene>
<feature type="domain" description="Gfo/Idh/MocA-like oxidoreductase N-terminal" evidence="1">
    <location>
        <begin position="13"/>
        <end position="114"/>
    </location>
</feature>
<dbReference type="Proteomes" id="UP000806542">
    <property type="component" value="Unassembled WGS sequence"/>
</dbReference>
<dbReference type="PANTHER" id="PTHR43377">
    <property type="entry name" value="BILIVERDIN REDUCTASE A"/>
    <property type="match status" value="1"/>
</dbReference>
<feature type="domain" description="GFO/IDH/MocA-like oxidoreductase" evidence="2">
    <location>
        <begin position="126"/>
        <end position="254"/>
    </location>
</feature>
<dbReference type="EMBL" id="JADCKB010000018">
    <property type="protein sequence ID" value="MBE5040558.1"/>
    <property type="molecule type" value="Genomic_DNA"/>
</dbReference>
<organism evidence="3 4">
    <name type="scientific">Ructibacterium gallinarum</name>
    <dbReference type="NCBI Taxonomy" id="2779355"/>
    <lineage>
        <taxon>Bacteria</taxon>
        <taxon>Bacillati</taxon>
        <taxon>Bacillota</taxon>
        <taxon>Clostridia</taxon>
        <taxon>Eubacteriales</taxon>
        <taxon>Oscillospiraceae</taxon>
        <taxon>Ructibacterium</taxon>
    </lineage>
</organism>
<evidence type="ECO:0000259" key="2">
    <source>
        <dbReference type="Pfam" id="PF22725"/>
    </source>
</evidence>
<dbReference type="Gene3D" id="3.30.360.10">
    <property type="entry name" value="Dihydrodipicolinate Reductase, domain 2"/>
    <property type="match status" value="1"/>
</dbReference>
<dbReference type="Gene3D" id="3.40.50.720">
    <property type="entry name" value="NAD(P)-binding Rossmann-like Domain"/>
    <property type="match status" value="1"/>
</dbReference>
<dbReference type="InterPro" id="IPR000683">
    <property type="entry name" value="Gfo/Idh/MocA-like_OxRdtase_N"/>
</dbReference>
<comment type="caution">
    <text evidence="3">The sequence shown here is derived from an EMBL/GenBank/DDBJ whole genome shotgun (WGS) entry which is preliminary data.</text>
</comment>
<evidence type="ECO:0000313" key="4">
    <source>
        <dbReference type="Proteomes" id="UP000806542"/>
    </source>
</evidence>
<reference evidence="3" key="1">
    <citation type="submission" date="2020-10" db="EMBL/GenBank/DDBJ databases">
        <title>ChiBAC.</title>
        <authorList>
            <person name="Zenner C."/>
            <person name="Hitch T.C.A."/>
            <person name="Clavel T."/>
        </authorList>
    </citation>
    <scope>NUCLEOTIDE SEQUENCE</scope>
    <source>
        <strain evidence="3">DSM 107454</strain>
    </source>
</reference>
<dbReference type="SUPFAM" id="SSF51735">
    <property type="entry name" value="NAD(P)-binding Rossmann-fold domains"/>
    <property type="match status" value="1"/>
</dbReference>
<dbReference type="InterPro" id="IPR051450">
    <property type="entry name" value="Gfo/Idh/MocA_Oxidoreductases"/>
</dbReference>
<sequence>MKTALLGVWHVHASSYVKSALEHGQVIGVYDVDTEKRKKFCSEFNLKEFSSFEDLLSSDAEGVIVCSATNTHTNDIIKIANAKKNIFTEKILALTEKECVQIEKAIHQSGVKFVISFFQKYCGPQQTIKKIVESKELGKINFLRYRNCHSGSSANWLPKHFYNKPECGGGAMIDLGAHGMYLIDWLLGIPDTFTSIFTLACENQETLIKNSDKVEDNAVTLMGYENGCIAINETGFVSFKSPLFLEVSGENGYVRMEGENVFKCTSSTNGKVVKVSLEKGLPSPIIQFLTDNIQPGCSIQDAKRLTCMMEKAYKNIV</sequence>